<evidence type="ECO:0000256" key="5">
    <source>
        <dbReference type="ARBA" id="ARBA00022917"/>
    </source>
</evidence>
<dbReference type="PROSITE" id="PS00178">
    <property type="entry name" value="AA_TRNA_LIGASE_I"/>
    <property type="match status" value="1"/>
</dbReference>
<evidence type="ECO:0000256" key="7">
    <source>
        <dbReference type="HAMAP-Rule" id="MF_00022"/>
    </source>
</evidence>
<comment type="subunit">
    <text evidence="7">Monomer.</text>
</comment>
<gene>
    <name evidence="7" type="primary">gltX</name>
</gene>
<keyword evidence="3 7" id="KW-0547">Nucleotide-binding</keyword>
<dbReference type="EC" id="6.1.1.17" evidence="7"/>
<dbReference type="InterPro" id="IPR014729">
    <property type="entry name" value="Rossmann-like_a/b/a_fold"/>
</dbReference>
<feature type="short sequence motif" description="'KMSKS' region" evidence="7">
    <location>
        <begin position="250"/>
        <end position="254"/>
    </location>
</feature>
<evidence type="ECO:0000256" key="1">
    <source>
        <dbReference type="ARBA" id="ARBA00007894"/>
    </source>
</evidence>
<dbReference type="InterPro" id="IPR004527">
    <property type="entry name" value="Glu-tRNA-ligase_bac/mito"/>
</dbReference>
<name>E7C3K7_9BACT</name>
<dbReference type="GO" id="GO:0000049">
    <property type="term" value="F:tRNA binding"/>
    <property type="evidence" value="ECO:0007669"/>
    <property type="project" value="InterPro"/>
</dbReference>
<feature type="domain" description="Glutamyl/glutaminyl-tRNA synthetase class Ib catalytic" evidence="8">
    <location>
        <begin position="3"/>
        <end position="319"/>
    </location>
</feature>
<dbReference type="Gene3D" id="1.10.10.350">
    <property type="match status" value="1"/>
</dbReference>
<dbReference type="HAMAP" id="MF_00022">
    <property type="entry name" value="Glu_tRNA_synth_type1"/>
    <property type="match status" value="1"/>
</dbReference>
<keyword evidence="7" id="KW-0963">Cytoplasm</keyword>
<comment type="subcellular location">
    <subcellularLocation>
        <location evidence="7">Cytoplasm</location>
    </subcellularLocation>
</comment>
<comment type="similarity">
    <text evidence="1 7">Belongs to the class-I aminoacyl-tRNA synthetase family. Glutamate--tRNA ligase type 1 subfamily.</text>
</comment>
<dbReference type="PANTHER" id="PTHR43311">
    <property type="entry name" value="GLUTAMATE--TRNA LIGASE"/>
    <property type="match status" value="1"/>
</dbReference>
<evidence type="ECO:0000256" key="2">
    <source>
        <dbReference type="ARBA" id="ARBA00022598"/>
    </source>
</evidence>
<keyword evidence="5 7" id="KW-0648">Protein biosynthesis</keyword>
<dbReference type="PRINTS" id="PR00987">
    <property type="entry name" value="TRNASYNTHGLU"/>
</dbReference>
<keyword evidence="2 7" id="KW-0436">Ligase</keyword>
<evidence type="ECO:0000313" key="10">
    <source>
        <dbReference type="EMBL" id="ADI22031.1"/>
    </source>
</evidence>
<dbReference type="FunFam" id="3.40.50.620:FF:000045">
    <property type="entry name" value="Glutamate--tRNA ligase, mitochondrial"/>
    <property type="match status" value="1"/>
</dbReference>
<dbReference type="InterPro" id="IPR033910">
    <property type="entry name" value="GluRS_core"/>
</dbReference>
<protein>
    <recommendedName>
        <fullName evidence="7">Glutamate--tRNA ligase</fullName>
        <ecNumber evidence="7">6.1.1.17</ecNumber>
    </recommendedName>
    <alternativeName>
        <fullName evidence="7">Glutamyl-tRNA synthetase</fullName>
        <shortName evidence="7">GluRS</shortName>
    </alternativeName>
</protein>
<evidence type="ECO:0000256" key="6">
    <source>
        <dbReference type="ARBA" id="ARBA00023146"/>
    </source>
</evidence>
<feature type="domain" description="Aminoacyl-tRNA synthetase class I anticodon-binding" evidence="9">
    <location>
        <begin position="335"/>
        <end position="473"/>
    </location>
</feature>
<keyword evidence="6 7" id="KW-0030">Aminoacyl-tRNA synthetase</keyword>
<proteinExistence type="inferred from homology"/>
<comment type="caution">
    <text evidence="7">Lacks conserved residue(s) required for the propagation of feature annotation.</text>
</comment>
<dbReference type="GO" id="GO:0005524">
    <property type="term" value="F:ATP binding"/>
    <property type="evidence" value="ECO:0007669"/>
    <property type="project" value="UniProtKB-UniRule"/>
</dbReference>
<comment type="catalytic activity">
    <reaction evidence="7">
        <text>tRNA(Glu) + L-glutamate + ATP = L-glutamyl-tRNA(Glu) + AMP + diphosphate</text>
        <dbReference type="Rhea" id="RHEA:23540"/>
        <dbReference type="Rhea" id="RHEA-COMP:9663"/>
        <dbReference type="Rhea" id="RHEA-COMP:9680"/>
        <dbReference type="ChEBI" id="CHEBI:29985"/>
        <dbReference type="ChEBI" id="CHEBI:30616"/>
        <dbReference type="ChEBI" id="CHEBI:33019"/>
        <dbReference type="ChEBI" id="CHEBI:78442"/>
        <dbReference type="ChEBI" id="CHEBI:78520"/>
        <dbReference type="ChEBI" id="CHEBI:456215"/>
        <dbReference type="EC" id="6.1.1.17"/>
    </reaction>
</comment>
<evidence type="ECO:0000259" key="8">
    <source>
        <dbReference type="Pfam" id="PF00749"/>
    </source>
</evidence>
<evidence type="ECO:0000256" key="4">
    <source>
        <dbReference type="ARBA" id="ARBA00022840"/>
    </source>
</evidence>
<dbReference type="SUPFAM" id="SSF48163">
    <property type="entry name" value="An anticodon-binding domain of class I aminoacyl-tRNA synthetases"/>
    <property type="match status" value="1"/>
</dbReference>
<dbReference type="GO" id="GO:0005829">
    <property type="term" value="C:cytosol"/>
    <property type="evidence" value="ECO:0007669"/>
    <property type="project" value="TreeGrafter"/>
</dbReference>
<organism evidence="10">
    <name type="scientific">uncultured myxobacterium HF0200_05J13</name>
    <dbReference type="NCBI Taxonomy" id="723557"/>
    <lineage>
        <taxon>Bacteria</taxon>
        <taxon>Pseudomonadati</taxon>
        <taxon>Myxococcota</taxon>
        <taxon>Myxococcia</taxon>
        <taxon>Myxococcales</taxon>
        <taxon>environmental samples</taxon>
    </lineage>
</organism>
<dbReference type="SUPFAM" id="SSF52374">
    <property type="entry name" value="Nucleotidylyl transferase"/>
    <property type="match status" value="1"/>
</dbReference>
<evidence type="ECO:0000259" key="9">
    <source>
        <dbReference type="Pfam" id="PF19269"/>
    </source>
</evidence>
<dbReference type="GO" id="GO:0004818">
    <property type="term" value="F:glutamate-tRNA ligase activity"/>
    <property type="evidence" value="ECO:0007669"/>
    <property type="project" value="UniProtKB-UniRule"/>
</dbReference>
<dbReference type="AlphaFoldDB" id="E7C3K7"/>
<dbReference type="PANTHER" id="PTHR43311:SF2">
    <property type="entry name" value="GLUTAMATE--TRNA LIGASE, MITOCHONDRIAL-RELATED"/>
    <property type="match status" value="1"/>
</dbReference>
<reference evidence="10" key="1">
    <citation type="submission" date="2010-01" db="EMBL/GenBank/DDBJ databases">
        <title>Genome fragments of uncultured bacteria from the North Pacific subtropical Gyre.</title>
        <authorList>
            <person name="Pham V.D."/>
            <person name="Delong E.F."/>
        </authorList>
    </citation>
    <scope>NUCLEOTIDE SEQUENCE</scope>
</reference>
<sequence>MSVRVRIGPSPTGDPHVGTAYISLFNYVFAKQHGGKFVLRIEDTDQTRSKPEWEQMIIDSLRWLGLDWDEGPDVGGEYGPYRQSERGNIYGEYAQMLLDKGAAYRCFCTSEELDEIRKAQRAAGSPLGYDGRGRDLSDDEVQASIDAGKPFVLRLKVPRPGKTIVKDRLRGEIEFDNGQIDDQVLLKTDGMPTYHLANVVDDYLMKISHVMRAEEWISSTPKHVMLYEAFGWDAPEFIHMPLLRNKDKSKISKRKNPVSLNYYKEVGFLPDALLNYLGMMGWTMPDGEEKFTVDDMIKNFDFDRISLGGPVFDIQKLTWLNGLYIREESVESIVEQLRANILTDEALHAVAGLVHKRIDKLEDFVDQTAFFFGGDLTYDEKATKMMLPKGREKKEMTEAFQRAAEVIDVFADLEVESLTEAMNTLREELGLKGKEFFMPLRIAVTGTKNSPPLFDSMVVLGKERCRRRLRMALQHLKTYKPS</sequence>
<dbReference type="InterPro" id="IPR020751">
    <property type="entry name" value="aa-tRNA-synth_I_codon-bd_sub2"/>
</dbReference>
<dbReference type="InterPro" id="IPR000924">
    <property type="entry name" value="Glu/Gln-tRNA-synth"/>
</dbReference>
<dbReference type="Pfam" id="PF00749">
    <property type="entry name" value="tRNA-synt_1c"/>
    <property type="match status" value="1"/>
</dbReference>
<dbReference type="GO" id="GO:0008270">
    <property type="term" value="F:zinc ion binding"/>
    <property type="evidence" value="ECO:0007669"/>
    <property type="project" value="InterPro"/>
</dbReference>
<dbReference type="NCBIfam" id="TIGR00464">
    <property type="entry name" value="gltX_bact"/>
    <property type="match status" value="1"/>
</dbReference>
<dbReference type="InterPro" id="IPR001412">
    <property type="entry name" value="aa-tRNA-synth_I_CS"/>
</dbReference>
<dbReference type="GO" id="GO:0006424">
    <property type="term" value="P:glutamyl-tRNA aminoacylation"/>
    <property type="evidence" value="ECO:0007669"/>
    <property type="project" value="UniProtKB-UniRule"/>
</dbReference>
<dbReference type="InterPro" id="IPR045462">
    <property type="entry name" value="aa-tRNA-synth_I_cd-bd"/>
</dbReference>
<evidence type="ECO:0000256" key="3">
    <source>
        <dbReference type="ARBA" id="ARBA00022741"/>
    </source>
</evidence>
<dbReference type="EMBL" id="GU567973">
    <property type="protein sequence ID" value="ADI22031.1"/>
    <property type="molecule type" value="Genomic_DNA"/>
</dbReference>
<feature type="binding site" evidence="7">
    <location>
        <position position="253"/>
    </location>
    <ligand>
        <name>ATP</name>
        <dbReference type="ChEBI" id="CHEBI:30616"/>
    </ligand>
</feature>
<comment type="function">
    <text evidence="7">Catalyzes the attachment of glutamate to tRNA(Glu) in a two-step reaction: glutamate is first activated by ATP to form Glu-AMP and then transferred to the acceptor end of tRNA(Glu).</text>
</comment>
<accession>E7C3K7</accession>
<dbReference type="InterPro" id="IPR020058">
    <property type="entry name" value="Glu/Gln-tRNA-synth_Ib_cat-dom"/>
</dbReference>
<feature type="short sequence motif" description="'HIGH' region" evidence="7">
    <location>
        <begin position="9"/>
        <end position="19"/>
    </location>
</feature>
<dbReference type="CDD" id="cd00808">
    <property type="entry name" value="GluRS_core"/>
    <property type="match status" value="1"/>
</dbReference>
<dbReference type="Gene3D" id="3.40.50.620">
    <property type="entry name" value="HUPs"/>
    <property type="match status" value="1"/>
</dbReference>
<dbReference type="Pfam" id="PF19269">
    <property type="entry name" value="Anticodon_2"/>
    <property type="match status" value="1"/>
</dbReference>
<dbReference type="InterPro" id="IPR008925">
    <property type="entry name" value="aa_tRNA-synth_I_cd-bd_sf"/>
</dbReference>
<dbReference type="InterPro" id="IPR049940">
    <property type="entry name" value="GluQ/Sye"/>
</dbReference>
<keyword evidence="4 7" id="KW-0067">ATP-binding</keyword>